<proteinExistence type="predicted"/>
<protein>
    <submittedName>
        <fullName evidence="6">RNA recognition motif domain-containing protein, putative</fullName>
    </submittedName>
</protein>
<feature type="region of interest" description="Disordered" evidence="4">
    <location>
        <begin position="326"/>
        <end position="353"/>
    </location>
</feature>
<dbReference type="PROSITE" id="PS50102">
    <property type="entry name" value="RRM"/>
    <property type="match status" value="1"/>
</dbReference>
<feature type="compositionally biased region" description="Polar residues" evidence="4">
    <location>
        <begin position="403"/>
        <end position="418"/>
    </location>
</feature>
<gene>
    <name evidence="6" type="ORF">EMH_0002690</name>
</gene>
<dbReference type="VEuPathDB" id="ToxoDB:EMH_0002690"/>
<evidence type="ECO:0000313" key="6">
    <source>
        <dbReference type="EMBL" id="CDJ36673.1"/>
    </source>
</evidence>
<keyword evidence="7" id="KW-1185">Reference proteome</keyword>
<dbReference type="InterPro" id="IPR000504">
    <property type="entry name" value="RRM_dom"/>
</dbReference>
<evidence type="ECO:0000256" key="4">
    <source>
        <dbReference type="SAM" id="MobiDB-lite"/>
    </source>
</evidence>
<dbReference type="GeneID" id="60403701"/>
<feature type="region of interest" description="Disordered" evidence="4">
    <location>
        <begin position="390"/>
        <end position="418"/>
    </location>
</feature>
<name>U6KMJ2_9EIME</name>
<dbReference type="GO" id="GO:0003723">
    <property type="term" value="F:RNA binding"/>
    <property type="evidence" value="ECO:0007669"/>
    <property type="project" value="UniProtKB-UniRule"/>
</dbReference>
<dbReference type="OrthoDB" id="439808at2759"/>
<reference evidence="6" key="2">
    <citation type="submission" date="2013-10" db="EMBL/GenBank/DDBJ databases">
        <authorList>
            <person name="Aslett M."/>
        </authorList>
    </citation>
    <scope>NUCLEOTIDE SEQUENCE [LARGE SCALE GENOMIC DNA]</scope>
    <source>
        <strain evidence="6">Houghton</strain>
    </source>
</reference>
<evidence type="ECO:0000259" key="5">
    <source>
        <dbReference type="PROSITE" id="PS50102"/>
    </source>
</evidence>
<accession>U6KMJ2</accession>
<feature type="region of interest" description="Disordered" evidence="4">
    <location>
        <begin position="62"/>
        <end position="106"/>
    </location>
</feature>
<dbReference type="EMBL" id="HG736548">
    <property type="protein sequence ID" value="CDJ36673.1"/>
    <property type="molecule type" value="Genomic_DNA"/>
</dbReference>
<evidence type="ECO:0000256" key="1">
    <source>
        <dbReference type="ARBA" id="ARBA00022737"/>
    </source>
</evidence>
<organism evidence="6 7">
    <name type="scientific">Eimeria mitis</name>
    <dbReference type="NCBI Taxonomy" id="44415"/>
    <lineage>
        <taxon>Eukaryota</taxon>
        <taxon>Sar</taxon>
        <taxon>Alveolata</taxon>
        <taxon>Apicomplexa</taxon>
        <taxon>Conoidasida</taxon>
        <taxon>Coccidia</taxon>
        <taxon>Eucoccidiorida</taxon>
        <taxon>Eimeriorina</taxon>
        <taxon>Eimeriidae</taxon>
        <taxon>Eimeria</taxon>
    </lineage>
</organism>
<dbReference type="AlphaFoldDB" id="U6KMJ2"/>
<sequence>MEERLSLSFESPLLSNWEGKEKNGVARSILVRGLPSHLSPEQSTDALRQLFSGEVRRANYLQVNPKEGQKSHDGTGVVPARGGALAQSSWRGSRLNPKEGPGDTSQRKINLLNHHHKQLLQQLPYAVSSIRVASDRRGSSIYAVVDFTHESLAKLALQVLGGTATLPGTSAQVCLSLYETWSTPLVVDQYHLYVSGVPPGATVARIEDILTSATGITPTHVKVSSVAGLPSRKGVQEYAFLRYEDEETAEEALKKLTNFGFIRLASHEAALAAITHLHGLKLHGRTLACAWSTRTLSFNEEEPLDDSWEREEEAYAVMSAQCMDYEAEPQQQPSALGTELDTPATSPRASAKRSATEAASSAFWLSILAENGPVNLGELCSRMKRRQRKVQQWNQQEWEEDTAPQQGFQVQVSESVAQ</sequence>
<keyword evidence="1" id="KW-0677">Repeat</keyword>
<evidence type="ECO:0000313" key="7">
    <source>
        <dbReference type="Proteomes" id="UP000030744"/>
    </source>
</evidence>
<dbReference type="SUPFAM" id="SSF54928">
    <property type="entry name" value="RNA-binding domain, RBD"/>
    <property type="match status" value="1"/>
</dbReference>
<dbReference type="PANTHER" id="PTHR24012">
    <property type="entry name" value="RNA BINDING PROTEIN"/>
    <property type="match status" value="1"/>
</dbReference>
<dbReference type="Gene3D" id="3.30.70.330">
    <property type="match status" value="2"/>
</dbReference>
<reference evidence="6" key="1">
    <citation type="submission" date="2013-10" db="EMBL/GenBank/DDBJ databases">
        <title>Genomic analysis of the causative agents of coccidiosis in chickens.</title>
        <authorList>
            <person name="Reid A.J."/>
            <person name="Blake D."/>
            <person name="Billington K."/>
            <person name="Browne H."/>
            <person name="Dunn M."/>
            <person name="Hung S."/>
            <person name="Kawahara F."/>
            <person name="Miranda-Saavedra D."/>
            <person name="Mourier T."/>
            <person name="Nagra H."/>
            <person name="Otto T.D."/>
            <person name="Rawlings N."/>
            <person name="Sanchez A."/>
            <person name="Sanders M."/>
            <person name="Subramaniam C."/>
            <person name="Tay Y."/>
            <person name="Dear P."/>
            <person name="Doerig C."/>
            <person name="Gruber A."/>
            <person name="Parkinson J."/>
            <person name="Shirley M."/>
            <person name="Wan K.L."/>
            <person name="Berriman M."/>
            <person name="Tomley F."/>
            <person name="Pain A."/>
        </authorList>
    </citation>
    <scope>NUCLEOTIDE SEQUENCE [LARGE SCALE GENOMIC DNA]</scope>
    <source>
        <strain evidence="6">Houghton</strain>
    </source>
</reference>
<dbReference type="CDD" id="cd00590">
    <property type="entry name" value="RRM_SF"/>
    <property type="match status" value="1"/>
</dbReference>
<evidence type="ECO:0000256" key="2">
    <source>
        <dbReference type="ARBA" id="ARBA00022884"/>
    </source>
</evidence>
<feature type="domain" description="RRM" evidence="5">
    <location>
        <begin position="190"/>
        <end position="294"/>
    </location>
</feature>
<keyword evidence="2 3" id="KW-0694">RNA-binding</keyword>
<dbReference type="InterPro" id="IPR012677">
    <property type="entry name" value="Nucleotide-bd_a/b_plait_sf"/>
</dbReference>
<dbReference type="InterPro" id="IPR035979">
    <property type="entry name" value="RBD_domain_sf"/>
</dbReference>
<dbReference type="SMART" id="SM00360">
    <property type="entry name" value="RRM"/>
    <property type="match status" value="2"/>
</dbReference>
<evidence type="ECO:0000256" key="3">
    <source>
        <dbReference type="PROSITE-ProRule" id="PRU00176"/>
    </source>
</evidence>
<dbReference type="RefSeq" id="XP_037878961.1">
    <property type="nucleotide sequence ID" value="XM_038023107.1"/>
</dbReference>
<dbReference type="Proteomes" id="UP000030744">
    <property type="component" value="Unassembled WGS sequence"/>
</dbReference>